<dbReference type="InterPro" id="IPR008335">
    <property type="entry name" value="Mopterin_OxRdtase_euk"/>
</dbReference>
<dbReference type="EMBL" id="AP014545">
    <property type="protein sequence ID" value="BBB25722.1"/>
    <property type="molecule type" value="Genomic_DNA"/>
</dbReference>
<dbReference type="FunFam" id="2.60.40.650:FF:000004">
    <property type="entry name" value="Sulfite oxidase, putative"/>
    <property type="match status" value="1"/>
</dbReference>
<dbReference type="SUPFAM" id="SSF56524">
    <property type="entry name" value="Oxidoreductase molybdopterin-binding domain"/>
    <property type="match status" value="1"/>
</dbReference>
<dbReference type="GO" id="GO:0043546">
    <property type="term" value="F:molybdopterin cofactor binding"/>
    <property type="evidence" value="ECO:0007669"/>
    <property type="project" value="TreeGrafter"/>
</dbReference>
<name>A0A7R6PFW9_9GAMM</name>
<feature type="domain" description="Oxidoreductase molybdopterin-binding" evidence="5">
    <location>
        <begin position="128"/>
        <end position="288"/>
    </location>
</feature>
<dbReference type="AlphaFoldDB" id="A0A7R6PFW9"/>
<dbReference type="OrthoDB" id="9795587at2"/>
<dbReference type="FunFam" id="3.90.420.10:FF:000006">
    <property type="entry name" value="Sulfur dehydrogenase subunit SoxC"/>
    <property type="match status" value="1"/>
</dbReference>
<dbReference type="GO" id="GO:0030151">
    <property type="term" value="F:molybdenum ion binding"/>
    <property type="evidence" value="ECO:0007669"/>
    <property type="project" value="InterPro"/>
</dbReference>
<dbReference type="PROSITE" id="PS51318">
    <property type="entry name" value="TAT"/>
    <property type="match status" value="1"/>
</dbReference>
<dbReference type="PRINTS" id="PR00407">
    <property type="entry name" value="EUMOPTERIN"/>
</dbReference>
<dbReference type="InterPro" id="IPR036374">
    <property type="entry name" value="OxRdtase_Mopterin-bd_sf"/>
</dbReference>
<dbReference type="GO" id="GO:0020037">
    <property type="term" value="F:heme binding"/>
    <property type="evidence" value="ECO:0007669"/>
    <property type="project" value="TreeGrafter"/>
</dbReference>
<dbReference type="InterPro" id="IPR014756">
    <property type="entry name" value="Ig_E-set"/>
</dbReference>
<dbReference type="GO" id="GO:0006790">
    <property type="term" value="P:sulfur compound metabolic process"/>
    <property type="evidence" value="ECO:0007669"/>
    <property type="project" value="TreeGrafter"/>
</dbReference>
<accession>A0A7R6PFW9</accession>
<protein>
    <submittedName>
        <fullName evidence="7">Sulfane dehydrogenase subunit SoxC</fullName>
    </submittedName>
</protein>
<gene>
    <name evidence="7" type="primary">soxC</name>
    <name evidence="7" type="ORF">AMJAP_1127</name>
</gene>
<sequence>MSNRIKNLSTRELMAQLAKESQGLSISDRRNFLKQGMLAAGAVTATTVSGLAGAAGNNLPPMEPEWGRRLGAGVIDKPYGVPSEYESSVVRRTVPWLTAESIASISMTPIQDLKGIITPNGLVFERYHAGVAQINPEEHRLMIHGLVDRPIVFTMEDLMRFPSVSEIKFIECPANGGMEWKGAQMEALQFTHGMMSCCEWTGVPLKVLLEEVGVKPEGKWLLAEGADGSHMSRSIPIEKALEDTLVVYAQNGEMLRPEQGYPLRLLNPGWEGNTSIKWLRRIEVGDKPWYHREETSKYTDLMADGRARKFTFVQETNSVITNPCPEKPIIKSGLIEIEGLAWTGRGKIKQVDISFDGGVSWVPAKLKGLVLDKALTRFSLVTKWDGQPWLLQSRAIDETGYVQPTLGQLREARGTNSIYHKNSIHTWKVEANGGVKNVQIS</sequence>
<dbReference type="PANTHER" id="PTHR19372:SF7">
    <property type="entry name" value="SULFITE OXIDASE, MITOCHONDRIAL"/>
    <property type="match status" value="1"/>
</dbReference>
<dbReference type="Gene3D" id="2.60.40.650">
    <property type="match status" value="1"/>
</dbReference>
<evidence type="ECO:0000313" key="8">
    <source>
        <dbReference type="Proteomes" id="UP000595663"/>
    </source>
</evidence>
<dbReference type="SUPFAM" id="SSF81296">
    <property type="entry name" value="E set domains"/>
    <property type="match status" value="1"/>
</dbReference>
<dbReference type="InterPro" id="IPR005066">
    <property type="entry name" value="MoCF_OxRdtse_dimer"/>
</dbReference>
<keyword evidence="4" id="KW-0560">Oxidoreductase</keyword>
<feature type="domain" description="Moybdenum cofactor oxidoreductase dimerisation" evidence="6">
    <location>
        <begin position="314"/>
        <end position="426"/>
    </location>
</feature>
<organism evidence="7 8">
    <name type="scientific">Amphritea japonica ATCC BAA-1530</name>
    <dbReference type="NCBI Taxonomy" id="1278309"/>
    <lineage>
        <taxon>Bacteria</taxon>
        <taxon>Pseudomonadati</taxon>
        <taxon>Pseudomonadota</taxon>
        <taxon>Gammaproteobacteria</taxon>
        <taxon>Oceanospirillales</taxon>
        <taxon>Oceanospirillaceae</taxon>
        <taxon>Amphritea</taxon>
    </lineage>
</organism>
<reference evidence="7 8" key="1">
    <citation type="journal article" date="2008" name="Int. J. Syst. Evol. Microbiol.">
        <title>Amphritea japonica sp. nov. and Amphritea balenae sp. nov., isolated from the sediment adjacent to sperm whale carcasses off Kagoshima, Japan.</title>
        <authorList>
            <person name="Miyazaki M."/>
            <person name="Nogi Y."/>
            <person name="Fujiwara Y."/>
            <person name="Kawato M."/>
            <person name="Nagahama T."/>
            <person name="Kubokawa K."/>
            <person name="Horikoshi K."/>
        </authorList>
    </citation>
    <scope>NUCLEOTIDE SEQUENCE [LARGE SCALE GENOMIC DNA]</scope>
    <source>
        <strain evidence="7 8">ATCC BAA-1530</strain>
    </source>
</reference>
<dbReference type="PANTHER" id="PTHR19372">
    <property type="entry name" value="SULFITE REDUCTASE"/>
    <property type="match status" value="1"/>
</dbReference>
<dbReference type="Pfam" id="PF03404">
    <property type="entry name" value="Mo-co_dimer"/>
    <property type="match status" value="1"/>
</dbReference>
<evidence type="ECO:0000259" key="6">
    <source>
        <dbReference type="Pfam" id="PF03404"/>
    </source>
</evidence>
<dbReference type="NCBIfam" id="TIGR04555">
    <property type="entry name" value="sulfite_DH_soxC"/>
    <property type="match status" value="1"/>
</dbReference>
<dbReference type="RefSeq" id="WP_019621318.1">
    <property type="nucleotide sequence ID" value="NZ_AP014545.1"/>
</dbReference>
<dbReference type="InterPro" id="IPR006311">
    <property type="entry name" value="TAT_signal"/>
</dbReference>
<dbReference type="Pfam" id="PF00174">
    <property type="entry name" value="Oxidored_molyb"/>
    <property type="match status" value="1"/>
</dbReference>
<evidence type="ECO:0000256" key="3">
    <source>
        <dbReference type="ARBA" id="ARBA00022723"/>
    </source>
</evidence>
<dbReference type="InterPro" id="IPR030835">
    <property type="entry name" value="Sulfite_DH_SoxC"/>
</dbReference>
<evidence type="ECO:0000256" key="2">
    <source>
        <dbReference type="ARBA" id="ARBA00022505"/>
    </source>
</evidence>
<dbReference type="Proteomes" id="UP000595663">
    <property type="component" value="Chromosome"/>
</dbReference>
<evidence type="ECO:0000259" key="5">
    <source>
        <dbReference type="Pfam" id="PF00174"/>
    </source>
</evidence>
<dbReference type="GO" id="GO:0008482">
    <property type="term" value="F:sulfite oxidase activity"/>
    <property type="evidence" value="ECO:0007669"/>
    <property type="project" value="TreeGrafter"/>
</dbReference>
<evidence type="ECO:0000256" key="1">
    <source>
        <dbReference type="ARBA" id="ARBA00001924"/>
    </source>
</evidence>
<keyword evidence="8" id="KW-1185">Reference proteome</keyword>
<proteinExistence type="predicted"/>
<dbReference type="KEGG" id="ajp:AMJAP_1127"/>
<keyword evidence="3" id="KW-0479">Metal-binding</keyword>
<dbReference type="Gene3D" id="3.90.420.10">
    <property type="entry name" value="Oxidoreductase, molybdopterin-binding domain"/>
    <property type="match status" value="1"/>
</dbReference>
<evidence type="ECO:0000256" key="4">
    <source>
        <dbReference type="ARBA" id="ARBA00023002"/>
    </source>
</evidence>
<keyword evidence="2" id="KW-0500">Molybdenum</keyword>
<evidence type="ECO:0000313" key="7">
    <source>
        <dbReference type="EMBL" id="BBB25722.1"/>
    </source>
</evidence>
<comment type="cofactor">
    <cofactor evidence="1">
        <name>Mo-molybdopterin</name>
        <dbReference type="ChEBI" id="CHEBI:71302"/>
    </cofactor>
</comment>
<dbReference type="InterPro" id="IPR000572">
    <property type="entry name" value="OxRdtase_Mopterin-bd_dom"/>
</dbReference>